<name>A0A8I2Z2T2_9AGAM</name>
<keyword evidence="3" id="KW-1185">Reference proteome</keyword>
<organism evidence="2 3">
    <name type="scientific">Boletus reticuloceps</name>
    <dbReference type="NCBI Taxonomy" id="495285"/>
    <lineage>
        <taxon>Eukaryota</taxon>
        <taxon>Fungi</taxon>
        <taxon>Dikarya</taxon>
        <taxon>Basidiomycota</taxon>
        <taxon>Agaricomycotina</taxon>
        <taxon>Agaricomycetes</taxon>
        <taxon>Agaricomycetidae</taxon>
        <taxon>Boletales</taxon>
        <taxon>Boletineae</taxon>
        <taxon>Boletaceae</taxon>
        <taxon>Boletoideae</taxon>
        <taxon>Boletus</taxon>
    </lineage>
</organism>
<dbReference type="Pfam" id="PF12937">
    <property type="entry name" value="F-box-like"/>
    <property type="match status" value="1"/>
</dbReference>
<reference evidence="2" key="1">
    <citation type="submission" date="2021-03" db="EMBL/GenBank/DDBJ databases">
        <title>Evolutionary innovations through gain and loss of genes in the ectomycorrhizal Boletales.</title>
        <authorList>
            <person name="Wu G."/>
            <person name="Miyauchi S."/>
            <person name="Morin E."/>
            <person name="Yang Z.-L."/>
            <person name="Xu J."/>
            <person name="Martin F.M."/>
        </authorList>
    </citation>
    <scope>NUCLEOTIDE SEQUENCE</scope>
    <source>
        <strain evidence="2">BR01</strain>
    </source>
</reference>
<dbReference type="GO" id="GO:0005737">
    <property type="term" value="C:cytoplasm"/>
    <property type="evidence" value="ECO:0007669"/>
    <property type="project" value="TreeGrafter"/>
</dbReference>
<dbReference type="PANTHER" id="PTHR12874:SF9">
    <property type="entry name" value="F-BOX ONLY PROTEIN 48"/>
    <property type="match status" value="1"/>
</dbReference>
<comment type="caution">
    <text evidence="2">The sequence shown here is derived from an EMBL/GenBank/DDBJ whole genome shotgun (WGS) entry which is preliminary data.</text>
</comment>
<proteinExistence type="predicted"/>
<dbReference type="SMART" id="SM00256">
    <property type="entry name" value="FBOX"/>
    <property type="match status" value="1"/>
</dbReference>
<dbReference type="GO" id="GO:0019005">
    <property type="term" value="C:SCF ubiquitin ligase complex"/>
    <property type="evidence" value="ECO:0007669"/>
    <property type="project" value="TreeGrafter"/>
</dbReference>
<feature type="domain" description="F-box" evidence="1">
    <location>
        <begin position="4"/>
        <end position="51"/>
    </location>
</feature>
<evidence type="ECO:0000313" key="2">
    <source>
        <dbReference type="EMBL" id="KAG6381748.1"/>
    </source>
</evidence>
<dbReference type="Proteomes" id="UP000683000">
    <property type="component" value="Unassembled WGS sequence"/>
</dbReference>
<dbReference type="SUPFAM" id="SSF81383">
    <property type="entry name" value="F-box domain"/>
    <property type="match status" value="1"/>
</dbReference>
<sequence length="166" mass="19542">MLRHDFLAELPPEIALHILSFVEDPKTLARASQVSKRWHDLVQDEWLWKSMCGTYRFNVDTDNAEEIEYDDELIEESSREPDLFPTYPMDPVLQALTAEESLKRQEHSPLSSWRRSFSGKSVDDASPSYRKHFQHSYVIKGDIFSFAPHAHRNTRWWCRYIRSAGL</sequence>
<gene>
    <name evidence="2" type="ORF">JVT61DRAFT_353</name>
</gene>
<dbReference type="PANTHER" id="PTHR12874">
    <property type="entry name" value="F-BOX ONLY PROTEIN 48-RELATED"/>
    <property type="match status" value="1"/>
</dbReference>
<protein>
    <submittedName>
        <fullName evidence="2">F-box domain-containing protein</fullName>
    </submittedName>
</protein>
<dbReference type="Gene3D" id="1.20.1280.50">
    <property type="match status" value="1"/>
</dbReference>
<accession>A0A8I2Z2T2</accession>
<dbReference type="InterPro" id="IPR001810">
    <property type="entry name" value="F-box_dom"/>
</dbReference>
<dbReference type="InterPro" id="IPR036047">
    <property type="entry name" value="F-box-like_dom_sf"/>
</dbReference>
<dbReference type="EMBL" id="JAGFBS010000001">
    <property type="protein sequence ID" value="KAG6381748.1"/>
    <property type="molecule type" value="Genomic_DNA"/>
</dbReference>
<dbReference type="AlphaFoldDB" id="A0A8I2Z2T2"/>
<evidence type="ECO:0000313" key="3">
    <source>
        <dbReference type="Proteomes" id="UP000683000"/>
    </source>
</evidence>
<dbReference type="GO" id="GO:0031146">
    <property type="term" value="P:SCF-dependent proteasomal ubiquitin-dependent protein catabolic process"/>
    <property type="evidence" value="ECO:0007669"/>
    <property type="project" value="TreeGrafter"/>
</dbReference>
<evidence type="ECO:0000259" key="1">
    <source>
        <dbReference type="PROSITE" id="PS50181"/>
    </source>
</evidence>
<dbReference type="PROSITE" id="PS50181">
    <property type="entry name" value="FBOX"/>
    <property type="match status" value="1"/>
</dbReference>
<dbReference type="OrthoDB" id="190105at2759"/>